<name>A0ABT0UFD2_9ACTN</name>
<keyword evidence="4" id="KW-1185">Reference proteome</keyword>
<sequence length="306" mass="32023">MQSITTAPRPVRLGFARRAASVLVSAAIAMAGMSVLAPNAAAAEKPNSVATAKSPVGVQAARSTKVVVVNKTGTNLQRSWTDLAHGCWTNGALPPDNISDDRTISWQSESCGFMTGTEGTAKYSLSGGEVNFYWNNPYAGRNSYDCSAPAGYRCQVSGGGGNNAVVTMTLTRNWAASSARSAAAGAPSTQAAQAARSTHVTFNNHTAKPMIRTNAWLSWGVWTTNMYPVQSITPGTSTSWQSESEGFMTGTEGGATYVLPEVGSVHITWNNPYAGSNKYSCSAPSGFRCSTTGGGGNNAYVTFTLR</sequence>
<accession>A0ABT0UFD2</accession>
<keyword evidence="2" id="KW-0732">Signal</keyword>
<comment type="similarity">
    <text evidence="1">Belongs to the aegerolysin family.</text>
</comment>
<organism evidence="3 4">
    <name type="scientific">Streptomyces albipurpureus</name>
    <dbReference type="NCBI Taxonomy" id="2897419"/>
    <lineage>
        <taxon>Bacteria</taxon>
        <taxon>Bacillati</taxon>
        <taxon>Actinomycetota</taxon>
        <taxon>Actinomycetes</taxon>
        <taxon>Kitasatosporales</taxon>
        <taxon>Streptomycetaceae</taxon>
        <taxon>Streptomyces</taxon>
    </lineage>
</organism>
<feature type="signal peptide" evidence="2">
    <location>
        <begin position="1"/>
        <end position="42"/>
    </location>
</feature>
<dbReference type="Proteomes" id="UP001431429">
    <property type="component" value="Unassembled WGS sequence"/>
</dbReference>
<proteinExistence type="inferred from homology"/>
<evidence type="ECO:0000313" key="3">
    <source>
        <dbReference type="EMBL" id="MCM2387319.1"/>
    </source>
</evidence>
<evidence type="ECO:0000313" key="4">
    <source>
        <dbReference type="Proteomes" id="UP001431429"/>
    </source>
</evidence>
<evidence type="ECO:0000256" key="1">
    <source>
        <dbReference type="ARBA" id="ARBA00010795"/>
    </source>
</evidence>
<reference evidence="3" key="1">
    <citation type="submission" date="2022-06" db="EMBL/GenBank/DDBJ databases">
        <title>Genome public.</title>
        <authorList>
            <person name="Sun Q."/>
        </authorList>
    </citation>
    <scope>NUCLEOTIDE SEQUENCE</scope>
    <source>
        <strain evidence="3">CWNU-1</strain>
    </source>
</reference>
<dbReference type="InterPro" id="IPR009413">
    <property type="entry name" value="Aegerolysin-typ"/>
</dbReference>
<evidence type="ECO:0000256" key="2">
    <source>
        <dbReference type="SAM" id="SignalP"/>
    </source>
</evidence>
<feature type="chain" id="PRO_5046152823" evidence="2">
    <location>
        <begin position="43"/>
        <end position="306"/>
    </location>
</feature>
<comment type="caution">
    <text evidence="3">The sequence shown here is derived from an EMBL/GenBank/DDBJ whole genome shotgun (WGS) entry which is preliminary data.</text>
</comment>
<dbReference type="RefSeq" id="WP_250917667.1">
    <property type="nucleotide sequence ID" value="NZ_JAMQAW010000002.1"/>
</dbReference>
<dbReference type="Pfam" id="PF06355">
    <property type="entry name" value="Aegerolysin"/>
    <property type="match status" value="1"/>
</dbReference>
<gene>
    <name evidence="3" type="ORF">NBG84_03150</name>
</gene>
<dbReference type="EMBL" id="JAMQAW010000002">
    <property type="protein sequence ID" value="MCM2387319.1"/>
    <property type="molecule type" value="Genomic_DNA"/>
</dbReference>
<protein>
    <submittedName>
        <fullName evidence="3">Aegerolysin family protein</fullName>
    </submittedName>
</protein>
<dbReference type="Gene3D" id="2.60.270.50">
    <property type="match status" value="2"/>
</dbReference>